<dbReference type="InterPro" id="IPR001314">
    <property type="entry name" value="Peptidase_S1A"/>
</dbReference>
<dbReference type="InterPro" id="IPR009003">
    <property type="entry name" value="Peptidase_S1_PA"/>
</dbReference>
<accession>A0A401STG2</accession>
<protein>
    <recommendedName>
        <fullName evidence="16">C3/C5 convertase</fullName>
    </recommendedName>
</protein>
<keyword evidence="13" id="KW-0391">Immunity</keyword>
<dbReference type="PRINTS" id="PR00722">
    <property type="entry name" value="CHYMOTRYPSIN"/>
</dbReference>
<dbReference type="PROSITE" id="PS50923">
    <property type="entry name" value="SUSHI"/>
    <property type="match status" value="2"/>
</dbReference>
<keyword evidence="7 18" id="KW-0768">Sushi</keyword>
<keyword evidence="24" id="KW-1185">Reference proteome</keyword>
<evidence type="ECO:0000259" key="20">
    <source>
        <dbReference type="PROSITE" id="PS50234"/>
    </source>
</evidence>
<dbReference type="Gene3D" id="3.40.50.410">
    <property type="entry name" value="von Willebrand factor, type A domain"/>
    <property type="match status" value="2"/>
</dbReference>
<feature type="signal peptide" evidence="19">
    <location>
        <begin position="1"/>
        <end position="17"/>
    </location>
</feature>
<dbReference type="OrthoDB" id="6127264at2759"/>
<keyword evidence="9 19" id="KW-0732">Signal</keyword>
<dbReference type="SUPFAM" id="SSF53300">
    <property type="entry name" value="vWA-like"/>
    <property type="match status" value="1"/>
</dbReference>
<evidence type="ECO:0000256" key="5">
    <source>
        <dbReference type="ARBA" id="ARBA00022525"/>
    </source>
</evidence>
<feature type="domain" description="VWFA" evidence="20">
    <location>
        <begin position="249"/>
        <end position="401"/>
    </location>
</feature>
<dbReference type="Gene3D" id="2.10.70.10">
    <property type="entry name" value="Complement Module, domain 1"/>
    <property type="match status" value="3"/>
</dbReference>
<feature type="active site" description="Charge relay system" evidence="17">
    <location>
        <position position="636"/>
    </location>
</feature>
<dbReference type="PANTHER" id="PTHR46393:SF7">
    <property type="entry name" value="COMPLEMENT C2"/>
    <property type="match status" value="1"/>
</dbReference>
<evidence type="ECO:0000256" key="17">
    <source>
        <dbReference type="PIRSR" id="PIRSR001154-1"/>
    </source>
</evidence>
<feature type="active site" description="Charge relay system" evidence="17">
    <location>
        <position position="508"/>
    </location>
</feature>
<name>A0A401STG2_CHIPU</name>
<proteinExistence type="predicted"/>
<dbReference type="Pfam" id="PF00089">
    <property type="entry name" value="Trypsin"/>
    <property type="match status" value="1"/>
</dbReference>
<keyword evidence="11" id="KW-0378">Hydrolase</keyword>
<organism evidence="23 24">
    <name type="scientific">Chiloscyllium punctatum</name>
    <name type="common">Brownbanded bambooshark</name>
    <name type="synonym">Hemiscyllium punctatum</name>
    <dbReference type="NCBI Taxonomy" id="137246"/>
    <lineage>
        <taxon>Eukaryota</taxon>
        <taxon>Metazoa</taxon>
        <taxon>Chordata</taxon>
        <taxon>Craniata</taxon>
        <taxon>Vertebrata</taxon>
        <taxon>Chondrichthyes</taxon>
        <taxon>Elasmobranchii</taxon>
        <taxon>Galeomorphii</taxon>
        <taxon>Galeoidea</taxon>
        <taxon>Orectolobiformes</taxon>
        <taxon>Hemiscylliidae</taxon>
        <taxon>Chiloscyllium</taxon>
    </lineage>
</organism>
<comment type="cofactor">
    <cofactor evidence="1">
        <name>Mn(2+)</name>
        <dbReference type="ChEBI" id="CHEBI:29035"/>
    </cofactor>
</comment>
<dbReference type="GO" id="GO:0006508">
    <property type="term" value="P:proteolysis"/>
    <property type="evidence" value="ECO:0007669"/>
    <property type="project" value="UniProtKB-KW"/>
</dbReference>
<evidence type="ECO:0000256" key="1">
    <source>
        <dbReference type="ARBA" id="ARBA00001936"/>
    </source>
</evidence>
<dbReference type="SUPFAM" id="SSF50494">
    <property type="entry name" value="Trypsin-like serine proteases"/>
    <property type="match status" value="1"/>
</dbReference>
<evidence type="ECO:0000256" key="13">
    <source>
        <dbReference type="ARBA" id="ARBA00022859"/>
    </source>
</evidence>
<feature type="disulfide bond" evidence="18">
    <location>
        <begin position="180"/>
        <end position="207"/>
    </location>
</feature>
<feature type="domain" description="Sushi" evidence="22">
    <location>
        <begin position="152"/>
        <end position="209"/>
    </location>
</feature>
<evidence type="ECO:0000256" key="14">
    <source>
        <dbReference type="ARBA" id="ARBA00023157"/>
    </source>
</evidence>
<evidence type="ECO:0000256" key="3">
    <source>
        <dbReference type="ARBA" id="ARBA00004241"/>
    </source>
</evidence>
<dbReference type="SUPFAM" id="SSF57535">
    <property type="entry name" value="Complement control module/SCR domain"/>
    <property type="match status" value="3"/>
</dbReference>
<evidence type="ECO:0000256" key="8">
    <source>
        <dbReference type="ARBA" id="ARBA00022670"/>
    </source>
</evidence>
<evidence type="ECO:0000256" key="12">
    <source>
        <dbReference type="ARBA" id="ARBA00022825"/>
    </source>
</evidence>
<dbReference type="AlphaFoldDB" id="A0A401STG2"/>
<dbReference type="PIRSF" id="PIRSF001154">
    <property type="entry name" value="Compl_C2_B"/>
    <property type="match status" value="1"/>
</dbReference>
<dbReference type="Gene3D" id="2.40.10.10">
    <property type="entry name" value="Trypsin-like serine proteases"/>
    <property type="match status" value="2"/>
</dbReference>
<evidence type="ECO:0000313" key="24">
    <source>
        <dbReference type="Proteomes" id="UP000287033"/>
    </source>
</evidence>
<sequence>MKLYRFLIFCLPFLAGAKEDDDQEENITCDPNVHIIGGTLTKSNGNAVDSILRFQCPEHTYPYPVSETKCTRSGHWFRLTYRRTKPICKEFRCPMPVLEDGMIRPQNLSYSNGETVFFECYDGYKLQGSISRTCMKNGRWNGTITSCNSGSQYCPHPGIPAGGRKSGENYMIGSKVEYVCNNHLVLVGSSVRQCLESREWSGREPSCQHKNSFDTPEDVASAFTASFTNMLGMTQTGEAKQPASTARKITLAKDAPLHIYILLDASESVGEANFNEAKNIIKNLTDKRGTNIHAAFKKVLEMMVLSKIIYKDSWAKTRFVTILFTDGKSNMGGDPRTAVREIKDFIFAQNKSDDYLDMYSFGVTDGANMLELNALSSQKHDEKHCFILKSTTELIKAFDDILDFNQIGDLCGVADENVEKSFRLRHPWHVLMEIPGIGSCSGSIVSPEWVLTAAHCLKDVQTKLDIDKITVQIGDKFSFSHVKDVYIHPQYNLSGLLDEKISQFYDYDVALLKLKKRIDFADTKSRSICLPCTSETTRAIRKPFPGTNCRDHENELLPTTRSVPASFVKRDRGRSETEAYVTIKTTEALRDACEANALHAEEYKHVTDVRTVVTDRFLCTGGQDPVAEEVSCKGDSGGALYMEKKRRLIQVGVISWGVINVCDTVNADKNHARDFHVNLFKVLPWLKERLGKIMTFIN</sequence>
<dbReference type="GO" id="GO:0004252">
    <property type="term" value="F:serine-type endopeptidase activity"/>
    <property type="evidence" value="ECO:0007669"/>
    <property type="project" value="InterPro"/>
</dbReference>
<dbReference type="CDD" id="cd00033">
    <property type="entry name" value="CCP"/>
    <property type="match status" value="2"/>
</dbReference>
<dbReference type="Proteomes" id="UP000287033">
    <property type="component" value="Unassembled WGS sequence"/>
</dbReference>
<keyword evidence="12" id="KW-0720">Serine protease</keyword>
<dbReference type="PANTHER" id="PTHR46393">
    <property type="entry name" value="SUSHI DOMAIN-CONTAINING PROTEIN"/>
    <property type="match status" value="1"/>
</dbReference>
<feature type="domain" description="Sushi" evidence="22">
    <location>
        <begin position="91"/>
        <end position="149"/>
    </location>
</feature>
<reference evidence="23 24" key="1">
    <citation type="journal article" date="2018" name="Nat. Ecol. Evol.">
        <title>Shark genomes provide insights into elasmobranch evolution and the origin of vertebrates.</title>
        <authorList>
            <person name="Hara Y"/>
            <person name="Yamaguchi K"/>
            <person name="Onimaru K"/>
            <person name="Kadota M"/>
            <person name="Koyanagi M"/>
            <person name="Keeley SD"/>
            <person name="Tatsumi K"/>
            <person name="Tanaka K"/>
            <person name="Motone F"/>
            <person name="Kageyama Y"/>
            <person name="Nozu R"/>
            <person name="Adachi N"/>
            <person name="Nishimura O"/>
            <person name="Nakagawa R"/>
            <person name="Tanegashima C"/>
            <person name="Kiyatake I"/>
            <person name="Matsumoto R"/>
            <person name="Murakumo K"/>
            <person name="Nishida K"/>
            <person name="Terakita A"/>
            <person name="Kuratani S"/>
            <person name="Sato K"/>
            <person name="Hyodo S Kuraku.S."/>
        </authorList>
    </citation>
    <scope>NUCLEOTIDE SEQUENCE [LARGE SCALE GENOMIC DNA]</scope>
</reference>
<dbReference type="OMA" id="CIDITIR"/>
<evidence type="ECO:0000256" key="16">
    <source>
        <dbReference type="ARBA" id="ARBA00029636"/>
    </source>
</evidence>
<dbReference type="InterPro" id="IPR000436">
    <property type="entry name" value="Sushi_SCR_CCP_dom"/>
</dbReference>
<dbReference type="InterPro" id="IPR018114">
    <property type="entry name" value="TRYPSIN_HIS"/>
</dbReference>
<dbReference type="InterPro" id="IPR035976">
    <property type="entry name" value="Sushi/SCR/CCP_sf"/>
</dbReference>
<dbReference type="GO" id="GO:0006956">
    <property type="term" value="P:complement activation"/>
    <property type="evidence" value="ECO:0007669"/>
    <property type="project" value="InterPro"/>
</dbReference>
<dbReference type="PROSITE" id="PS50234">
    <property type="entry name" value="VWFA"/>
    <property type="match status" value="1"/>
</dbReference>
<keyword evidence="14 18" id="KW-1015">Disulfide bond</keyword>
<comment type="caution">
    <text evidence="23">The sequence shown here is derived from an EMBL/GenBank/DDBJ whole genome shotgun (WGS) entry which is preliminary data.</text>
</comment>
<keyword evidence="8" id="KW-0645">Protease</keyword>
<dbReference type="EMBL" id="BEZZ01000537">
    <property type="protein sequence ID" value="GCC33679.1"/>
    <property type="molecule type" value="Genomic_DNA"/>
</dbReference>
<dbReference type="InterPro" id="IPR011360">
    <property type="entry name" value="Compl_C2_B"/>
</dbReference>
<dbReference type="STRING" id="137246.A0A401STG2"/>
<evidence type="ECO:0000256" key="10">
    <source>
        <dbReference type="ARBA" id="ARBA00022737"/>
    </source>
</evidence>
<dbReference type="GO" id="GO:0009617">
    <property type="term" value="P:response to bacterium"/>
    <property type="evidence" value="ECO:0007669"/>
    <property type="project" value="TreeGrafter"/>
</dbReference>
<feature type="disulfide bond" evidence="18">
    <location>
        <begin position="120"/>
        <end position="147"/>
    </location>
</feature>
<comment type="caution">
    <text evidence="18">Lacks conserved residue(s) required for the propagation of feature annotation.</text>
</comment>
<evidence type="ECO:0000313" key="23">
    <source>
        <dbReference type="EMBL" id="GCC33679.1"/>
    </source>
</evidence>
<evidence type="ECO:0000259" key="22">
    <source>
        <dbReference type="PROSITE" id="PS50923"/>
    </source>
</evidence>
<gene>
    <name evidence="23" type="ORF">chiPu_0012149</name>
</gene>
<dbReference type="InterPro" id="IPR043504">
    <property type="entry name" value="Peptidase_S1_PA_chymotrypsin"/>
</dbReference>
<dbReference type="SMART" id="SM00020">
    <property type="entry name" value="Tryp_SPc"/>
    <property type="match status" value="1"/>
</dbReference>
<comment type="cofactor">
    <cofactor evidence="2">
        <name>Mg(2+)</name>
        <dbReference type="ChEBI" id="CHEBI:18420"/>
    </cofactor>
</comment>
<evidence type="ECO:0000256" key="18">
    <source>
        <dbReference type="PROSITE-ProRule" id="PRU00302"/>
    </source>
</evidence>
<evidence type="ECO:0000259" key="21">
    <source>
        <dbReference type="PROSITE" id="PS50240"/>
    </source>
</evidence>
<dbReference type="PROSITE" id="PS50240">
    <property type="entry name" value="TRYPSIN_DOM"/>
    <property type="match status" value="1"/>
</dbReference>
<evidence type="ECO:0000256" key="4">
    <source>
        <dbReference type="ARBA" id="ARBA00004613"/>
    </source>
</evidence>
<evidence type="ECO:0000256" key="9">
    <source>
        <dbReference type="ARBA" id="ARBA00022729"/>
    </source>
</evidence>
<evidence type="ECO:0000256" key="7">
    <source>
        <dbReference type="ARBA" id="ARBA00022659"/>
    </source>
</evidence>
<feature type="chain" id="PRO_5019379977" description="C3/C5 convertase" evidence="19">
    <location>
        <begin position="18"/>
        <end position="698"/>
    </location>
</feature>
<keyword evidence="10" id="KW-0677">Repeat</keyword>
<dbReference type="GO" id="GO:0045087">
    <property type="term" value="P:innate immune response"/>
    <property type="evidence" value="ECO:0007669"/>
    <property type="project" value="UniProtKB-KW"/>
</dbReference>
<feature type="active site" description="Charge relay system" evidence="17">
    <location>
        <position position="455"/>
    </location>
</feature>
<dbReference type="SMART" id="SM00032">
    <property type="entry name" value="CCP"/>
    <property type="match status" value="3"/>
</dbReference>
<keyword evidence="15" id="KW-0325">Glycoprotein</keyword>
<dbReference type="GO" id="GO:0009986">
    <property type="term" value="C:cell surface"/>
    <property type="evidence" value="ECO:0007669"/>
    <property type="project" value="UniProtKB-SubCell"/>
</dbReference>
<evidence type="ECO:0000256" key="11">
    <source>
        <dbReference type="ARBA" id="ARBA00022801"/>
    </source>
</evidence>
<dbReference type="Pfam" id="PF00084">
    <property type="entry name" value="Sushi"/>
    <property type="match status" value="2"/>
</dbReference>
<dbReference type="Pfam" id="PF00092">
    <property type="entry name" value="VWA"/>
    <property type="match status" value="1"/>
</dbReference>
<evidence type="ECO:0000256" key="6">
    <source>
        <dbReference type="ARBA" id="ARBA00022588"/>
    </source>
</evidence>
<dbReference type="PROSITE" id="PS00134">
    <property type="entry name" value="TRYPSIN_HIS"/>
    <property type="match status" value="1"/>
</dbReference>
<feature type="domain" description="Peptidase S1" evidence="21">
    <location>
        <begin position="410"/>
        <end position="691"/>
    </location>
</feature>
<evidence type="ECO:0000256" key="2">
    <source>
        <dbReference type="ARBA" id="ARBA00001946"/>
    </source>
</evidence>
<dbReference type="CDD" id="cd00190">
    <property type="entry name" value="Tryp_SPc"/>
    <property type="match status" value="1"/>
</dbReference>
<dbReference type="InterPro" id="IPR036465">
    <property type="entry name" value="vWFA_dom_sf"/>
</dbReference>
<keyword evidence="5" id="KW-0964">Secreted</keyword>
<dbReference type="InterPro" id="IPR001254">
    <property type="entry name" value="Trypsin_dom"/>
</dbReference>
<dbReference type="InterPro" id="IPR002035">
    <property type="entry name" value="VWF_A"/>
</dbReference>
<evidence type="ECO:0000256" key="19">
    <source>
        <dbReference type="SAM" id="SignalP"/>
    </source>
</evidence>
<comment type="subcellular location">
    <subcellularLocation>
        <location evidence="3">Cell surface</location>
    </subcellularLocation>
    <subcellularLocation>
        <location evidence="4">Secreted</location>
    </subcellularLocation>
</comment>
<keyword evidence="6" id="KW-0399">Innate immunity</keyword>
<evidence type="ECO:0000256" key="15">
    <source>
        <dbReference type="ARBA" id="ARBA00023180"/>
    </source>
</evidence>
<dbReference type="GO" id="GO:0070062">
    <property type="term" value="C:extracellular exosome"/>
    <property type="evidence" value="ECO:0007669"/>
    <property type="project" value="TreeGrafter"/>
</dbReference>